<dbReference type="InterPro" id="IPR019267">
    <property type="entry name" value="CRISPR-assoc_Cas6_C"/>
</dbReference>
<feature type="domain" description="CRISPR-associated protein Cas6 C-terminal" evidence="2">
    <location>
        <begin position="35"/>
        <end position="154"/>
    </location>
</feature>
<dbReference type="Proteomes" id="UP000603352">
    <property type="component" value="Unassembled WGS sequence"/>
</dbReference>
<evidence type="ECO:0000313" key="3">
    <source>
        <dbReference type="EMBL" id="GGB56125.1"/>
    </source>
</evidence>
<evidence type="ECO:0000313" key="4">
    <source>
        <dbReference type="Proteomes" id="UP000603352"/>
    </source>
</evidence>
<accession>A0ABQ1J0V7</accession>
<reference evidence="4" key="1">
    <citation type="journal article" date="2019" name="Int. J. Syst. Evol. Microbiol.">
        <title>The Global Catalogue of Microorganisms (GCM) 10K type strain sequencing project: providing services to taxonomists for standard genome sequencing and annotation.</title>
        <authorList>
            <consortium name="The Broad Institute Genomics Platform"/>
            <consortium name="The Broad Institute Genome Sequencing Center for Infectious Disease"/>
            <person name="Wu L."/>
            <person name="Ma J."/>
        </authorList>
    </citation>
    <scope>NUCLEOTIDE SEQUENCE [LARGE SCALE GENOMIC DNA]</scope>
    <source>
        <strain evidence="4">CGMCC 1.10188</strain>
    </source>
</reference>
<dbReference type="Pfam" id="PF10040">
    <property type="entry name" value="CRISPR_Cas6"/>
    <property type="match status" value="1"/>
</dbReference>
<name>A0ABQ1J0V7_9PROT</name>
<protein>
    <recommendedName>
        <fullName evidence="2">CRISPR-associated protein Cas6 C-terminal domain-containing protein</fullName>
    </recommendedName>
</protein>
<comment type="caution">
    <text evidence="3">The sequence shown here is derived from an EMBL/GenBank/DDBJ whole genome shotgun (WGS) entry which is preliminary data.</text>
</comment>
<feature type="region of interest" description="Disordered" evidence="1">
    <location>
        <begin position="160"/>
        <end position="183"/>
    </location>
</feature>
<organism evidence="3 4">
    <name type="scientific">Tistrella bauzanensis</name>
    <dbReference type="NCBI Taxonomy" id="657419"/>
    <lineage>
        <taxon>Bacteria</taxon>
        <taxon>Pseudomonadati</taxon>
        <taxon>Pseudomonadota</taxon>
        <taxon>Alphaproteobacteria</taxon>
        <taxon>Geminicoccales</taxon>
        <taxon>Geminicoccaceae</taxon>
        <taxon>Tistrella</taxon>
    </lineage>
</organism>
<evidence type="ECO:0000256" key="1">
    <source>
        <dbReference type="SAM" id="MobiDB-lite"/>
    </source>
</evidence>
<evidence type="ECO:0000259" key="2">
    <source>
        <dbReference type="Pfam" id="PF10040"/>
    </source>
</evidence>
<keyword evidence="4" id="KW-1185">Reference proteome</keyword>
<sequence length="183" mass="19620">MTRIGEAAEEHPRIAAGIPLPAICHAPDRLVSVALDLLTPLALRRGGAMVQDPQGLLGALAGRINGLALWHGVAIDEPHDSVRRRSEGAIWDATDCRMHSWQRRAGKDQRPAVAMSGLIGRLVIHQLPAALLPVLVVGQATHAGSHAALGLGRYRLMIDDRERPSTPPAADRRRRGPIADRAG</sequence>
<gene>
    <name evidence="3" type="ORF">GCM10011505_41320</name>
</gene>
<dbReference type="EMBL" id="BMDZ01000065">
    <property type="protein sequence ID" value="GGB56125.1"/>
    <property type="molecule type" value="Genomic_DNA"/>
</dbReference>
<proteinExistence type="predicted"/>